<dbReference type="InterPro" id="IPR026033">
    <property type="entry name" value="Azg-like_bact_archaea"/>
</dbReference>
<evidence type="ECO:0000256" key="2">
    <source>
        <dbReference type="ARBA" id="ARBA00005697"/>
    </source>
</evidence>
<evidence type="ECO:0000313" key="10">
    <source>
        <dbReference type="EMBL" id="ACM22244.1"/>
    </source>
</evidence>
<dbReference type="Proteomes" id="UP000000445">
    <property type="component" value="Chromosome"/>
</dbReference>
<proteinExistence type="inferred from homology"/>
<keyword evidence="11" id="KW-1185">Reference proteome</keyword>
<dbReference type="Pfam" id="PF00860">
    <property type="entry name" value="Xan_ur_permease"/>
    <property type="match status" value="1"/>
</dbReference>
<evidence type="ECO:0000256" key="8">
    <source>
        <dbReference type="PIRNR" id="PIRNR005353"/>
    </source>
</evidence>
<evidence type="ECO:0000256" key="4">
    <source>
        <dbReference type="ARBA" id="ARBA00022475"/>
    </source>
</evidence>
<dbReference type="HOGENOM" id="CLU_024508_0_1_0"/>
<keyword evidence="7 8" id="KW-0472">Membrane</keyword>
<comment type="similarity">
    <text evidence="2 8">Belongs to the nucleobase:cation symporter-2 (NCS2) (TC 2.A.40) family. Azg-like subfamily.</text>
</comment>
<keyword evidence="5 8" id="KW-0812">Transmembrane</keyword>
<name>B9KB48_THENN</name>
<dbReference type="GO" id="GO:0005345">
    <property type="term" value="F:purine nucleobase transmembrane transporter activity"/>
    <property type="evidence" value="ECO:0007669"/>
    <property type="project" value="TreeGrafter"/>
</dbReference>
<evidence type="ECO:0000256" key="9">
    <source>
        <dbReference type="SAM" id="Phobius"/>
    </source>
</evidence>
<sequence>MRESKQSLGSSDPFKFFIPEVRCVFHLKEHGTNVKTEIFAGIATFLTMAYIVFVNPSILVQAVGVDAGSPLYQQFFGAFMVATILGSATATLVMALFANYPFALAPGMGLNAYFTYTVCLGMGIDWRVALAAVFVEGLIFIGLTLVGFRKFVAGIIPESIKIAISAGIGFFIAFIGLRSAGIVVSNPATSVALGDLTNPGVLVTVVGLLVIVALYHRKIPGAVMIGILVATLVGAIPGIGVTKYQGIVGPIPDISPTFMKLDFSGFLSLDFWIVVLTFFFVDFFDTLGTITGLAQSAGFMKNGELPRANRAFLSDAIGTSVGALFGTSTVTTYIESGAGIAEGGRTGLTALVVALCMLAMLFFAPLAQTVPGYATAPALIFVGALMIGNLGKVRWDDITEALPAFITVITMPLTYSIANGIALGVISYALVKLFSGKTKEVHWFTWILALAFALWLLFIKH</sequence>
<feature type="transmembrane region" description="Helical" evidence="9">
    <location>
        <begin position="196"/>
        <end position="215"/>
    </location>
</feature>
<dbReference type="PANTHER" id="PTHR43337:SF1">
    <property type="entry name" value="XANTHINE_URACIL PERMEASE C887.17-RELATED"/>
    <property type="match status" value="1"/>
</dbReference>
<feature type="transmembrane region" description="Helical" evidence="9">
    <location>
        <begin position="222"/>
        <end position="241"/>
    </location>
</feature>
<feature type="transmembrane region" description="Helical" evidence="9">
    <location>
        <begin position="160"/>
        <end position="184"/>
    </location>
</feature>
<evidence type="ECO:0000256" key="5">
    <source>
        <dbReference type="ARBA" id="ARBA00022692"/>
    </source>
</evidence>
<dbReference type="EMBL" id="CP000916">
    <property type="protein sequence ID" value="ACM22244.1"/>
    <property type="molecule type" value="Genomic_DNA"/>
</dbReference>
<evidence type="ECO:0000313" key="11">
    <source>
        <dbReference type="Proteomes" id="UP000000445"/>
    </source>
</evidence>
<dbReference type="eggNOG" id="COG2252">
    <property type="taxonomic scope" value="Bacteria"/>
</dbReference>
<organism evidence="10 11">
    <name type="scientific">Thermotoga neapolitana (strain ATCC 49049 / DSM 4359 / NBRC 107923 / NS-E)</name>
    <dbReference type="NCBI Taxonomy" id="309803"/>
    <lineage>
        <taxon>Bacteria</taxon>
        <taxon>Thermotogati</taxon>
        <taxon>Thermotogota</taxon>
        <taxon>Thermotogae</taxon>
        <taxon>Thermotogales</taxon>
        <taxon>Thermotogaceae</taxon>
        <taxon>Thermotoga</taxon>
    </lineage>
</organism>
<keyword evidence="3 8" id="KW-0813">Transport</keyword>
<evidence type="ECO:0000256" key="1">
    <source>
        <dbReference type="ARBA" id="ARBA00004651"/>
    </source>
</evidence>
<dbReference type="KEGG" id="tna:CTN_0068"/>
<dbReference type="InterPro" id="IPR006043">
    <property type="entry name" value="NCS2"/>
</dbReference>
<feature type="transmembrane region" description="Helical" evidence="9">
    <location>
        <begin position="75"/>
        <end position="97"/>
    </location>
</feature>
<evidence type="ECO:0000256" key="6">
    <source>
        <dbReference type="ARBA" id="ARBA00022989"/>
    </source>
</evidence>
<reference evidence="10 11" key="1">
    <citation type="journal article" date="2009" name="Biosci. Biotechnol. Biochem.">
        <title>WeGAS: a web-based microbial genome annotation system.</title>
        <authorList>
            <person name="Lee D."/>
            <person name="Seo H."/>
            <person name="Park C."/>
            <person name="Park K."/>
        </authorList>
    </citation>
    <scope>NUCLEOTIDE SEQUENCE [LARGE SCALE GENOMIC DNA]</scope>
    <source>
        <strain evidence="11">ATCC 49049 / DSM 4359 / NBRC 107923 / NS-E</strain>
    </source>
</reference>
<gene>
    <name evidence="10" type="ordered locus">CTN_0068</name>
</gene>
<feature type="transmembrane region" description="Helical" evidence="9">
    <location>
        <begin position="402"/>
        <end position="431"/>
    </location>
</feature>
<dbReference type="PANTHER" id="PTHR43337">
    <property type="entry name" value="XANTHINE/URACIL PERMEASE C887.17-RELATED"/>
    <property type="match status" value="1"/>
</dbReference>
<feature type="transmembrane region" description="Helical" evidence="9">
    <location>
        <begin position="443"/>
        <end position="459"/>
    </location>
</feature>
<dbReference type="STRING" id="309803.CTN_0068"/>
<feature type="transmembrane region" description="Helical" evidence="9">
    <location>
        <begin position="348"/>
        <end position="367"/>
    </location>
</feature>
<feature type="transmembrane region" description="Helical" evidence="9">
    <location>
        <begin position="130"/>
        <end position="148"/>
    </location>
</feature>
<dbReference type="PIRSF" id="PIRSF005353">
    <property type="entry name" value="PbuG"/>
    <property type="match status" value="1"/>
</dbReference>
<comment type="subcellular location">
    <subcellularLocation>
        <location evidence="1 8">Cell membrane</location>
        <topology evidence="1 8">Multi-pass membrane protein</topology>
    </subcellularLocation>
</comment>
<feature type="transmembrane region" description="Helical" evidence="9">
    <location>
        <begin position="373"/>
        <end position="390"/>
    </location>
</feature>
<protein>
    <submittedName>
        <fullName evidence="10">Xanthine/uracil/vitamin C permease</fullName>
    </submittedName>
</protein>
<accession>B9KB48</accession>
<dbReference type="AlphaFoldDB" id="B9KB48"/>
<keyword evidence="4 8" id="KW-1003">Cell membrane</keyword>
<dbReference type="InterPro" id="IPR045018">
    <property type="entry name" value="Azg-like"/>
</dbReference>
<feature type="transmembrane region" description="Helical" evidence="9">
    <location>
        <begin position="38"/>
        <end position="63"/>
    </location>
</feature>
<dbReference type="GO" id="GO:0005886">
    <property type="term" value="C:plasma membrane"/>
    <property type="evidence" value="ECO:0007669"/>
    <property type="project" value="UniProtKB-SubCell"/>
</dbReference>
<keyword evidence="6 8" id="KW-1133">Transmembrane helix</keyword>
<evidence type="ECO:0000256" key="7">
    <source>
        <dbReference type="ARBA" id="ARBA00023136"/>
    </source>
</evidence>
<evidence type="ECO:0000256" key="3">
    <source>
        <dbReference type="ARBA" id="ARBA00022448"/>
    </source>
</evidence>
<feature type="transmembrane region" description="Helical" evidence="9">
    <location>
        <begin position="104"/>
        <end position="124"/>
    </location>
</feature>